<reference evidence="3 4" key="1">
    <citation type="submission" date="2019-12" db="EMBL/GenBank/DDBJ databases">
        <title>Mucilaginibacter sp. HME9299 genome sequencing and assembly.</title>
        <authorList>
            <person name="Kang H."/>
            <person name="Kim H."/>
            <person name="Joh K."/>
        </authorList>
    </citation>
    <scope>NUCLEOTIDE SEQUENCE [LARGE SCALE GENOMIC DNA]</scope>
    <source>
        <strain evidence="3 4">HME9299</strain>
    </source>
</reference>
<dbReference type="Pfam" id="PF16409">
    <property type="entry name" value="DUF5017"/>
    <property type="match status" value="1"/>
</dbReference>
<dbReference type="InterPro" id="IPR032185">
    <property type="entry name" value="DUF5017"/>
</dbReference>
<evidence type="ECO:0000313" key="3">
    <source>
        <dbReference type="EMBL" id="MVN92721.1"/>
    </source>
</evidence>
<keyword evidence="1" id="KW-0732">Signal</keyword>
<proteinExistence type="predicted"/>
<evidence type="ECO:0000313" key="4">
    <source>
        <dbReference type="Proteomes" id="UP000434850"/>
    </source>
</evidence>
<name>A0A6I4IBY7_9SPHI</name>
<dbReference type="AlphaFoldDB" id="A0A6I4IBY7"/>
<protein>
    <submittedName>
        <fullName evidence="3">DUF5017 domain-containing protein</fullName>
    </submittedName>
</protein>
<feature type="domain" description="DUF5017" evidence="2">
    <location>
        <begin position="19"/>
        <end position="199"/>
    </location>
</feature>
<gene>
    <name evidence="3" type="ORF">GO816_16415</name>
</gene>
<dbReference type="EMBL" id="WQLA01000007">
    <property type="protein sequence ID" value="MVN92721.1"/>
    <property type="molecule type" value="Genomic_DNA"/>
</dbReference>
<dbReference type="Proteomes" id="UP000434850">
    <property type="component" value="Unassembled WGS sequence"/>
</dbReference>
<organism evidence="3 4">
    <name type="scientific">Mucilaginibacter aquatilis</name>
    <dbReference type="NCBI Taxonomy" id="1517760"/>
    <lineage>
        <taxon>Bacteria</taxon>
        <taxon>Pseudomonadati</taxon>
        <taxon>Bacteroidota</taxon>
        <taxon>Sphingobacteriia</taxon>
        <taxon>Sphingobacteriales</taxon>
        <taxon>Sphingobacteriaceae</taxon>
        <taxon>Mucilaginibacter</taxon>
    </lineage>
</organism>
<accession>A0A6I4IBY7</accession>
<dbReference type="OrthoDB" id="1082472at2"/>
<keyword evidence="4" id="KW-1185">Reference proteome</keyword>
<dbReference type="PROSITE" id="PS51257">
    <property type="entry name" value="PROKAR_LIPOPROTEIN"/>
    <property type="match status" value="1"/>
</dbReference>
<comment type="caution">
    <text evidence="3">The sequence shown here is derived from an EMBL/GenBank/DDBJ whole genome shotgun (WGS) entry which is preliminary data.</text>
</comment>
<evidence type="ECO:0000259" key="2">
    <source>
        <dbReference type="Pfam" id="PF16409"/>
    </source>
</evidence>
<feature type="chain" id="PRO_5026050034" evidence="1">
    <location>
        <begin position="22"/>
        <end position="299"/>
    </location>
</feature>
<evidence type="ECO:0000256" key="1">
    <source>
        <dbReference type="SAM" id="SignalP"/>
    </source>
</evidence>
<sequence length="299" mass="32348">MKIIKNILPLLLLVGLFTACTKEDASTPDFDVSVSSASNFKAGQPVIFSFNGNPDVITFYSGEANRKYENRNRNSVEGKATLQFSSFAQNSGAQLNSLTVLASNDFKGAYNVDGIKAATWTDITSRAVLSTGADNVASGVIDVSDVAPNGKPVYFAFKKRDENSALLKPRAWTIRSFSVDYQTTDNSTFNVATLANAGWAAVDVLNPTYKWNASATALTIGGGNINTPENEDWIITKVLYPNAINPDRGTGVKSVDARLDSYPYTFNTPGNYHVVFVASNVRLKGAKEVVKEMDITIVN</sequence>
<feature type="signal peptide" evidence="1">
    <location>
        <begin position="1"/>
        <end position="21"/>
    </location>
</feature>
<dbReference type="RefSeq" id="WP_157543040.1">
    <property type="nucleotide sequence ID" value="NZ_WQLA01000007.1"/>
</dbReference>